<name>A9TMJ6_PHYPA</name>
<feature type="transmembrane region" description="Helical" evidence="7">
    <location>
        <begin position="49"/>
        <end position="73"/>
    </location>
</feature>
<evidence type="ECO:0000256" key="5">
    <source>
        <dbReference type="ARBA" id="ARBA00022989"/>
    </source>
</evidence>
<organism evidence="8">
    <name type="scientific">Physcomitrium patens</name>
    <name type="common">Spreading-leaved earth moss</name>
    <name type="synonym">Physcomitrella patens</name>
    <dbReference type="NCBI Taxonomy" id="3218"/>
    <lineage>
        <taxon>Eukaryota</taxon>
        <taxon>Viridiplantae</taxon>
        <taxon>Streptophyta</taxon>
        <taxon>Embryophyta</taxon>
        <taxon>Bryophyta</taxon>
        <taxon>Bryophytina</taxon>
        <taxon>Bryopsida</taxon>
        <taxon>Funariidae</taxon>
        <taxon>Funariales</taxon>
        <taxon>Funariaceae</taxon>
        <taxon>Physcomitrium</taxon>
    </lineage>
</organism>
<keyword evidence="3 7" id="KW-0812">Transmembrane</keyword>
<dbReference type="GO" id="GO:0006488">
    <property type="term" value="P:dolichol-linked oligosaccharide biosynthetic process"/>
    <property type="evidence" value="ECO:0000318"/>
    <property type="project" value="GO_Central"/>
</dbReference>
<evidence type="ECO:0000256" key="7">
    <source>
        <dbReference type="RuleBase" id="RU365084"/>
    </source>
</evidence>
<evidence type="ECO:0000256" key="6">
    <source>
        <dbReference type="ARBA" id="ARBA00023136"/>
    </source>
</evidence>
<evidence type="ECO:0000256" key="2">
    <source>
        <dbReference type="ARBA" id="ARBA00005478"/>
    </source>
</evidence>
<dbReference type="EnsemblPlants" id="Pp3c22_2990V3.1">
    <property type="protein sequence ID" value="Pp3c22_2990V3.1"/>
    <property type="gene ID" value="Pp3c22_2990"/>
</dbReference>
<feature type="transmembrane region" description="Helical" evidence="7">
    <location>
        <begin position="7"/>
        <end position="29"/>
    </location>
</feature>
<comment type="pathway">
    <text evidence="7">Protein modification; protein glycosylation.</text>
</comment>
<dbReference type="Pfam" id="PF07297">
    <property type="entry name" value="DPM2"/>
    <property type="match status" value="1"/>
</dbReference>
<keyword evidence="6 7" id="KW-0472">Membrane</keyword>
<reference evidence="8 10" key="1">
    <citation type="journal article" date="2008" name="Science">
        <title>The Physcomitrella genome reveals evolutionary insights into the conquest of land by plants.</title>
        <authorList>
            <person name="Rensing S."/>
            <person name="Lang D."/>
            <person name="Zimmer A."/>
            <person name="Terry A."/>
            <person name="Salamov A."/>
            <person name="Shapiro H."/>
            <person name="Nishiyama T."/>
            <person name="Perroud P.-F."/>
            <person name="Lindquist E."/>
            <person name="Kamisugi Y."/>
            <person name="Tanahashi T."/>
            <person name="Sakakibara K."/>
            <person name="Fujita T."/>
            <person name="Oishi K."/>
            <person name="Shin-I T."/>
            <person name="Kuroki Y."/>
            <person name="Toyoda A."/>
            <person name="Suzuki Y."/>
            <person name="Hashimoto A."/>
            <person name="Yamaguchi K."/>
            <person name="Sugano A."/>
            <person name="Kohara Y."/>
            <person name="Fujiyama A."/>
            <person name="Anterola A."/>
            <person name="Aoki S."/>
            <person name="Ashton N."/>
            <person name="Barbazuk W.B."/>
            <person name="Barker E."/>
            <person name="Bennetzen J."/>
            <person name="Bezanilla M."/>
            <person name="Blankenship R."/>
            <person name="Cho S.H."/>
            <person name="Dutcher S."/>
            <person name="Estelle M."/>
            <person name="Fawcett J.A."/>
            <person name="Gundlach H."/>
            <person name="Hanada K."/>
            <person name="Heyl A."/>
            <person name="Hicks K.A."/>
            <person name="Hugh J."/>
            <person name="Lohr M."/>
            <person name="Mayer K."/>
            <person name="Melkozernov A."/>
            <person name="Murata T."/>
            <person name="Nelson D."/>
            <person name="Pils B."/>
            <person name="Prigge M."/>
            <person name="Reiss B."/>
            <person name="Renner T."/>
            <person name="Rombauts S."/>
            <person name="Rushton P."/>
            <person name="Sanderfoot A."/>
            <person name="Schween G."/>
            <person name="Shiu S.-H."/>
            <person name="Stueber K."/>
            <person name="Theodoulou F.L."/>
            <person name="Tu H."/>
            <person name="Van de Peer Y."/>
            <person name="Verrier P.J."/>
            <person name="Waters E."/>
            <person name="Wood A."/>
            <person name="Yang L."/>
            <person name="Cove D."/>
            <person name="Cuming A."/>
            <person name="Hasebe M."/>
            <person name="Lucas S."/>
            <person name="Mishler D.B."/>
            <person name="Reski R."/>
            <person name="Grigoriev I."/>
            <person name="Quatrano R.S."/>
            <person name="Boore J.L."/>
        </authorList>
    </citation>
    <scope>NUCLEOTIDE SEQUENCE [LARGE SCALE GENOMIC DNA]</scope>
    <source>
        <strain evidence="9 10">cv. Gransden 2004</strain>
    </source>
</reference>
<comment type="subcellular location">
    <subcellularLocation>
        <location evidence="1 7">Endoplasmic reticulum membrane</location>
        <topology evidence="1 7">Multi-pass membrane protein</topology>
    </subcellularLocation>
</comment>
<keyword evidence="4 7" id="KW-0256">Endoplasmic reticulum</keyword>
<dbReference type="AlphaFoldDB" id="A9TMJ6"/>
<protein>
    <recommendedName>
        <fullName evidence="7">Dolichol phosphate-mannose biosynthesis regulatory protein</fullName>
    </recommendedName>
</protein>
<evidence type="ECO:0000256" key="4">
    <source>
        <dbReference type="ARBA" id="ARBA00022824"/>
    </source>
</evidence>
<dbReference type="Proteomes" id="UP000006727">
    <property type="component" value="Chromosome 22"/>
</dbReference>
<dbReference type="EnsemblPlants" id="Pp3c22_2990V3.3">
    <property type="protein sequence ID" value="Pp3c22_2990V3.3"/>
    <property type="gene ID" value="Pp3c22_2990"/>
</dbReference>
<dbReference type="InterPro" id="IPR009914">
    <property type="entry name" value="DPM2"/>
</dbReference>
<dbReference type="Gramene" id="Pp3c22_2990V3.2">
    <property type="protein sequence ID" value="Pp3c22_2990V3.2"/>
    <property type="gene ID" value="Pp3c22_2990"/>
</dbReference>
<dbReference type="OrthoDB" id="311279at2759"/>
<comment type="similarity">
    <text evidence="2 7">Belongs to the DPM2 family.</text>
</comment>
<evidence type="ECO:0000256" key="1">
    <source>
        <dbReference type="ARBA" id="ARBA00004477"/>
    </source>
</evidence>
<dbReference type="GO" id="GO:0180047">
    <property type="term" value="P:dolichol phosphate mannose biosynthetic process"/>
    <property type="evidence" value="ECO:0007669"/>
    <property type="project" value="InterPro"/>
</dbReference>
<dbReference type="GeneID" id="112274769"/>
<dbReference type="EnsemblPlants" id="Pp3c22_2990V3.2">
    <property type="protein sequence ID" value="Pp3c22_2990V3.2"/>
    <property type="gene ID" value="Pp3c22_2990"/>
</dbReference>
<gene>
    <name evidence="9" type="primary">LOC112274769</name>
    <name evidence="8" type="ORF">PHYPA_026639</name>
</gene>
<dbReference type="RefSeq" id="XP_024360280.1">
    <property type="nucleotide sequence ID" value="XM_024504512.2"/>
</dbReference>
<dbReference type="RefSeq" id="XP_024360281.1">
    <property type="nucleotide sequence ID" value="XM_024504513.2"/>
</dbReference>
<dbReference type="PANTHER" id="PTHR15039">
    <property type="entry name" value="DOLICHOL PHOSPHATE-MANNOSE BIOSYNTHESIS REGULATORY PROTEIN"/>
    <property type="match status" value="1"/>
</dbReference>
<evidence type="ECO:0000313" key="8">
    <source>
        <dbReference type="EMBL" id="PNR30323.1"/>
    </source>
</evidence>
<dbReference type="HOGENOM" id="CLU_150144_2_0_1"/>
<dbReference type="PANTHER" id="PTHR15039:SF11">
    <property type="entry name" value="DOLICHOL PHOSPHATE-MANNOSE BIOSYNTHESIS REGULATORY PROTEIN"/>
    <property type="match status" value="1"/>
</dbReference>
<dbReference type="Gramene" id="Pp3c22_2990V3.3">
    <property type="protein sequence ID" value="Pp3c22_2990V3.3"/>
    <property type="gene ID" value="Pp3c22_2990"/>
</dbReference>
<evidence type="ECO:0000313" key="10">
    <source>
        <dbReference type="Proteomes" id="UP000006727"/>
    </source>
</evidence>
<evidence type="ECO:0000256" key="3">
    <source>
        <dbReference type="ARBA" id="ARBA00022692"/>
    </source>
</evidence>
<dbReference type="eggNOG" id="KOG3488">
    <property type="taxonomic scope" value="Eukaryota"/>
</dbReference>
<dbReference type="STRING" id="3218.A9TMJ6"/>
<comment type="function">
    <text evidence="7">Regulatory subunit of the dolichol-phosphate mannose (DPM) synthase complex; essential for the ER localization.</text>
</comment>
<evidence type="ECO:0000313" key="9">
    <source>
        <dbReference type="EnsemblPlants" id="Pp3c22_2990V3.1"/>
    </source>
</evidence>
<dbReference type="PaxDb" id="3218-PP1S266_24V6.1"/>
<dbReference type="GO" id="GO:0005789">
    <property type="term" value="C:endoplasmic reticulum membrane"/>
    <property type="evidence" value="ECO:0007669"/>
    <property type="project" value="UniProtKB-SubCell"/>
</dbReference>
<dbReference type="Gramene" id="Pp3c22_2990V3.1">
    <property type="protein sequence ID" value="Pp3c22_2990V3.1"/>
    <property type="gene ID" value="Pp3c22_2990"/>
</dbReference>
<dbReference type="EMBL" id="ABEU02000022">
    <property type="protein sequence ID" value="PNR30323.1"/>
    <property type="molecule type" value="Genomic_DNA"/>
</dbReference>
<sequence>MELGDKAAGCLLLLFSTTLFAYYTFWVIITPFVDSDHFVHSYFPAREYAIIIPGIALVALVSFVLVFVGFVMVRSSQAKAKSKPKTN</sequence>
<reference evidence="9" key="3">
    <citation type="submission" date="2020-12" db="UniProtKB">
        <authorList>
            <consortium name="EnsemblPlants"/>
        </authorList>
    </citation>
    <scope>IDENTIFICATION</scope>
</reference>
<keyword evidence="5 7" id="KW-1133">Transmembrane helix</keyword>
<dbReference type="GO" id="GO:0030234">
    <property type="term" value="F:enzyme regulator activity"/>
    <property type="evidence" value="ECO:0000318"/>
    <property type="project" value="GO_Central"/>
</dbReference>
<reference evidence="8 10" key="2">
    <citation type="journal article" date="2018" name="Plant J.">
        <title>The Physcomitrella patens chromosome-scale assembly reveals moss genome structure and evolution.</title>
        <authorList>
            <person name="Lang D."/>
            <person name="Ullrich K.K."/>
            <person name="Murat F."/>
            <person name="Fuchs J."/>
            <person name="Jenkins J."/>
            <person name="Haas F.B."/>
            <person name="Piednoel M."/>
            <person name="Gundlach H."/>
            <person name="Van Bel M."/>
            <person name="Meyberg R."/>
            <person name="Vives C."/>
            <person name="Morata J."/>
            <person name="Symeonidi A."/>
            <person name="Hiss M."/>
            <person name="Muchero W."/>
            <person name="Kamisugi Y."/>
            <person name="Saleh O."/>
            <person name="Blanc G."/>
            <person name="Decker E.L."/>
            <person name="van Gessel N."/>
            <person name="Grimwood J."/>
            <person name="Hayes R.D."/>
            <person name="Graham S.W."/>
            <person name="Gunter L.E."/>
            <person name="McDaniel S.F."/>
            <person name="Hoernstein S.N.W."/>
            <person name="Larsson A."/>
            <person name="Li F.W."/>
            <person name="Perroud P.F."/>
            <person name="Phillips J."/>
            <person name="Ranjan P."/>
            <person name="Rokshar D.S."/>
            <person name="Rothfels C.J."/>
            <person name="Schneider L."/>
            <person name="Shu S."/>
            <person name="Stevenson D.W."/>
            <person name="Thummler F."/>
            <person name="Tillich M."/>
            <person name="Villarreal Aguilar J.C."/>
            <person name="Widiez T."/>
            <person name="Wong G.K."/>
            <person name="Wymore A."/>
            <person name="Zhang Y."/>
            <person name="Zimmer A.D."/>
            <person name="Quatrano R.S."/>
            <person name="Mayer K.F.X."/>
            <person name="Goodstein D."/>
            <person name="Casacuberta J.M."/>
            <person name="Vandepoele K."/>
            <person name="Reski R."/>
            <person name="Cuming A.C."/>
            <person name="Tuskan G.A."/>
            <person name="Maumus F."/>
            <person name="Salse J."/>
            <person name="Schmutz J."/>
            <person name="Rensing S.A."/>
        </authorList>
    </citation>
    <scope>NUCLEOTIDE SEQUENCE [LARGE SCALE GENOMIC DNA]</scope>
    <source>
        <strain evidence="9 10">cv. Gransden 2004</strain>
    </source>
</reference>
<dbReference type="UniPathway" id="UPA00378"/>
<accession>A9TMJ6</accession>
<keyword evidence="10" id="KW-1185">Reference proteome</keyword>
<proteinExistence type="inferred from homology"/>
<dbReference type="GO" id="GO:0033185">
    <property type="term" value="C:dolichol-phosphate-mannose synthase complex"/>
    <property type="evidence" value="ECO:0000318"/>
    <property type="project" value="GO_Central"/>
</dbReference>
<comment type="subunit">
    <text evidence="7">Component of the dolichol-phosphate mannose (DPM) synthase complex.</text>
</comment>
<dbReference type="OMA" id="YTLWIIV"/>
<dbReference type="GO" id="GO:0005783">
    <property type="term" value="C:endoplasmic reticulum"/>
    <property type="evidence" value="ECO:0000318"/>
    <property type="project" value="GO_Central"/>
</dbReference>